<evidence type="ECO:0000256" key="1">
    <source>
        <dbReference type="SAM" id="Phobius"/>
    </source>
</evidence>
<accession>A0A1H6CFR9</accession>
<dbReference type="EMBL" id="FNUT01000015">
    <property type="protein sequence ID" value="SEG71861.1"/>
    <property type="molecule type" value="Genomic_DNA"/>
</dbReference>
<dbReference type="RefSeq" id="WP_103907755.1">
    <property type="nucleotide sequence ID" value="NZ_CP049246.1"/>
</dbReference>
<evidence type="ECO:0000313" key="2">
    <source>
        <dbReference type="EMBL" id="SEG71861.1"/>
    </source>
</evidence>
<feature type="transmembrane region" description="Helical" evidence="1">
    <location>
        <begin position="35"/>
        <end position="55"/>
    </location>
</feature>
<feature type="transmembrane region" description="Helical" evidence="1">
    <location>
        <begin position="7"/>
        <end position="29"/>
    </location>
</feature>
<keyword evidence="3" id="KW-1185">Reference proteome</keyword>
<keyword evidence="1" id="KW-1133">Transmembrane helix</keyword>
<organism evidence="2 3">
    <name type="scientific">Sphingobacterium lactis</name>
    <dbReference type="NCBI Taxonomy" id="797291"/>
    <lineage>
        <taxon>Bacteria</taxon>
        <taxon>Pseudomonadati</taxon>
        <taxon>Bacteroidota</taxon>
        <taxon>Sphingobacteriia</taxon>
        <taxon>Sphingobacteriales</taxon>
        <taxon>Sphingobacteriaceae</taxon>
        <taxon>Sphingobacterium</taxon>
    </lineage>
</organism>
<keyword evidence="1" id="KW-0472">Membrane</keyword>
<proteinExistence type="predicted"/>
<gene>
    <name evidence="2" type="ORF">SAMN05421877_11553</name>
</gene>
<dbReference type="AlphaFoldDB" id="A0A1H6CFR9"/>
<sequence>MKNKFLTYLLYVLIGMGFFISVLALFAGIDEKYGINFLAIGILVMSICSMLLRAVKRNNSKKQREVHN</sequence>
<protein>
    <submittedName>
        <fullName evidence="2">Uncharacterized protein</fullName>
    </submittedName>
</protein>
<dbReference type="Proteomes" id="UP000236731">
    <property type="component" value="Unassembled WGS sequence"/>
</dbReference>
<name>A0A1H6CFR9_9SPHI</name>
<evidence type="ECO:0000313" key="3">
    <source>
        <dbReference type="Proteomes" id="UP000236731"/>
    </source>
</evidence>
<keyword evidence="1" id="KW-0812">Transmembrane</keyword>
<reference evidence="3" key="1">
    <citation type="submission" date="2016-10" db="EMBL/GenBank/DDBJ databases">
        <authorList>
            <person name="Varghese N."/>
            <person name="Submissions S."/>
        </authorList>
    </citation>
    <scope>NUCLEOTIDE SEQUENCE [LARGE SCALE GENOMIC DNA]</scope>
    <source>
        <strain evidence="3">DSM 22361</strain>
    </source>
</reference>